<dbReference type="RefSeq" id="WP_230526647.1">
    <property type="nucleotide sequence ID" value="NZ_JAJGAK010000001.1"/>
</dbReference>
<reference evidence="2" key="1">
    <citation type="submission" date="2021-10" db="EMBL/GenBank/DDBJ databases">
        <authorList>
            <person name="Lyu M."/>
            <person name="Wang X."/>
            <person name="Meng X."/>
            <person name="Xu K."/>
        </authorList>
    </citation>
    <scope>NUCLEOTIDE SEQUENCE</scope>
    <source>
        <strain evidence="2">A6</strain>
    </source>
</reference>
<organism evidence="2 3">
    <name type="scientific">Noviluteimonas lactosilytica</name>
    <dbReference type="NCBI Taxonomy" id="2888523"/>
    <lineage>
        <taxon>Bacteria</taxon>
        <taxon>Pseudomonadati</taxon>
        <taxon>Pseudomonadota</taxon>
        <taxon>Gammaproteobacteria</taxon>
        <taxon>Lysobacterales</taxon>
        <taxon>Lysobacteraceae</taxon>
        <taxon>Noviluteimonas</taxon>
    </lineage>
</organism>
<dbReference type="Proteomes" id="UP001165293">
    <property type="component" value="Unassembled WGS sequence"/>
</dbReference>
<name>A0ABS8JHL5_9GAMM</name>
<evidence type="ECO:0000256" key="1">
    <source>
        <dbReference type="SAM" id="MobiDB-lite"/>
    </source>
</evidence>
<evidence type="ECO:0000313" key="3">
    <source>
        <dbReference type="Proteomes" id="UP001165293"/>
    </source>
</evidence>
<accession>A0ABS8JHL5</accession>
<gene>
    <name evidence="2" type="ORF">LK996_08405</name>
</gene>
<feature type="compositionally biased region" description="Pro residues" evidence="1">
    <location>
        <begin position="44"/>
        <end position="53"/>
    </location>
</feature>
<dbReference type="EMBL" id="JAJGAK010000001">
    <property type="protein sequence ID" value="MCC8363095.1"/>
    <property type="molecule type" value="Genomic_DNA"/>
</dbReference>
<keyword evidence="3" id="KW-1185">Reference proteome</keyword>
<comment type="caution">
    <text evidence="2">The sequence shown here is derived from an EMBL/GenBank/DDBJ whole genome shotgun (WGS) entry which is preliminary data.</text>
</comment>
<dbReference type="PROSITE" id="PS51257">
    <property type="entry name" value="PROKAR_LIPOPROTEIN"/>
    <property type="match status" value="1"/>
</dbReference>
<evidence type="ECO:0000313" key="2">
    <source>
        <dbReference type="EMBL" id="MCC8363095.1"/>
    </source>
</evidence>
<proteinExistence type="predicted"/>
<feature type="compositionally biased region" description="Low complexity" evidence="1">
    <location>
        <begin position="31"/>
        <end position="43"/>
    </location>
</feature>
<protein>
    <submittedName>
        <fullName evidence="2">Uncharacterized protein</fullName>
    </submittedName>
</protein>
<feature type="region of interest" description="Disordered" evidence="1">
    <location>
        <begin position="28"/>
        <end position="57"/>
    </location>
</feature>
<sequence length="169" mass="17623">MKPVRLIQVSAIALVAVIAIAGCKKREAEVPATTTPSTTATMPAPAPLPPATPAPAGAQVVSVDLGSAAGTDMKITAPKTTFGTKDKIIAAVTTRTADAAVAVPSKLAAKWSHLDSNQVVNEEARDVSLQGDQVFDFEITNSNPWPAGKYKVEVMLDGNVAQTREFDVK</sequence>